<dbReference type="RefSeq" id="WP_125999386.1">
    <property type="nucleotide sequence ID" value="NZ_QRAL01000026.1"/>
</dbReference>
<dbReference type="PANTHER" id="PTHR30273">
    <property type="entry name" value="PERIPLASMIC SIGNAL SENSOR AND SIGMA FACTOR ACTIVATOR FECR-RELATED"/>
    <property type="match status" value="1"/>
</dbReference>
<reference evidence="3 4" key="1">
    <citation type="submission" date="2018-07" db="EMBL/GenBank/DDBJ databases">
        <title>Genomic and Epidemiologic Investigation of an Indolent Hospital Outbreak.</title>
        <authorList>
            <person name="Johnson R.C."/>
            <person name="Deming C."/>
            <person name="Conlan S."/>
            <person name="Zellmer C.J."/>
            <person name="Michelin A.V."/>
            <person name="Lee-Lin S."/>
            <person name="Thomas P.J."/>
            <person name="Park M."/>
            <person name="Weingarten R.A."/>
            <person name="Less J."/>
            <person name="Dekker J.P."/>
            <person name="Frank K.M."/>
            <person name="Musser K.A."/>
            <person name="Mcquiston J.R."/>
            <person name="Henderson D.K."/>
            <person name="Lau A.F."/>
            <person name="Palmore T.N."/>
            <person name="Segre J.A."/>
        </authorList>
    </citation>
    <scope>NUCLEOTIDE SEQUENCE [LARGE SCALE GENOMIC DNA]</scope>
    <source>
        <strain evidence="3 4">SK-NIH.Env6_1116</strain>
    </source>
</reference>
<accession>A0A430BQ24</accession>
<dbReference type="PANTHER" id="PTHR30273:SF2">
    <property type="entry name" value="PROTEIN FECR"/>
    <property type="match status" value="1"/>
</dbReference>
<evidence type="ECO:0000259" key="2">
    <source>
        <dbReference type="Pfam" id="PF04773"/>
    </source>
</evidence>
<dbReference type="Proteomes" id="UP000287401">
    <property type="component" value="Unassembled WGS sequence"/>
</dbReference>
<dbReference type="EMBL" id="QRAL01000026">
    <property type="protein sequence ID" value="RSU54805.1"/>
    <property type="molecule type" value="Genomic_DNA"/>
</dbReference>
<comment type="caution">
    <text evidence="3">The sequence shown here is derived from an EMBL/GenBank/DDBJ whole genome shotgun (WGS) entry which is preliminary data.</text>
</comment>
<dbReference type="InterPro" id="IPR006860">
    <property type="entry name" value="FecR"/>
</dbReference>
<feature type="region of interest" description="Disordered" evidence="1">
    <location>
        <begin position="244"/>
        <end position="264"/>
    </location>
</feature>
<dbReference type="GO" id="GO:0016989">
    <property type="term" value="F:sigma factor antagonist activity"/>
    <property type="evidence" value="ECO:0007669"/>
    <property type="project" value="TreeGrafter"/>
</dbReference>
<organism evidence="3 4">
    <name type="scientific">Sphingobium yanoikuyae</name>
    <name type="common">Sphingomonas yanoikuyae</name>
    <dbReference type="NCBI Taxonomy" id="13690"/>
    <lineage>
        <taxon>Bacteria</taxon>
        <taxon>Pseudomonadati</taxon>
        <taxon>Pseudomonadota</taxon>
        <taxon>Alphaproteobacteria</taxon>
        <taxon>Sphingomonadales</taxon>
        <taxon>Sphingomonadaceae</taxon>
        <taxon>Sphingobium</taxon>
    </lineage>
</organism>
<dbReference type="Gene3D" id="2.60.120.1440">
    <property type="match status" value="1"/>
</dbReference>
<proteinExistence type="predicted"/>
<dbReference type="Pfam" id="PF04773">
    <property type="entry name" value="FecR"/>
    <property type="match status" value="1"/>
</dbReference>
<dbReference type="AlphaFoldDB" id="A0A430BQ24"/>
<evidence type="ECO:0000313" key="3">
    <source>
        <dbReference type="EMBL" id="RSU54805.1"/>
    </source>
</evidence>
<evidence type="ECO:0000313" key="4">
    <source>
        <dbReference type="Proteomes" id="UP000287401"/>
    </source>
</evidence>
<dbReference type="PIRSF" id="PIRSF018266">
    <property type="entry name" value="FecR"/>
    <property type="match status" value="1"/>
</dbReference>
<feature type="domain" description="FecR protein" evidence="2">
    <location>
        <begin position="127"/>
        <end position="217"/>
    </location>
</feature>
<sequence length="342" mass="37696">MTEGHDPKLSIEEQATLWVLESKDDPVRRAAAMRWCDEAPEHRIAFDEAEAKMIRLDAAGESLRSGEPEVQSSPSRQGLWKLAIAASVIGLLVISLLGFKKEAGQPQGQREVAVRGGRVQDDPLVFSTKRGEVRKVTLADGSVVTLDSDSRLLVWMRSDRRDLELDHGRVHFEVAHDRSRPFTVMADGGSTTALGTVFDVERRAQCKVNIVLFEGKVAVTPPCQPRRVDGPVVKRYLEPGERLRYSPAASQEAPAVPEPAPENEGQWVTGVKSYNDETVGSILAEANLYSQVQLVADTPEIANMRVSADLHIRNPQNVAKHLARSLGLTVEFQGNDKIILKK</sequence>
<protein>
    <submittedName>
        <fullName evidence="3">Anti-sigma factor</fullName>
    </submittedName>
</protein>
<dbReference type="InterPro" id="IPR012373">
    <property type="entry name" value="Ferrdict_sens_TM"/>
</dbReference>
<name>A0A430BQ24_SPHYA</name>
<evidence type="ECO:0000256" key="1">
    <source>
        <dbReference type="SAM" id="MobiDB-lite"/>
    </source>
</evidence>
<gene>
    <name evidence="3" type="ORF">DAH51_19195</name>
</gene>